<feature type="region of interest" description="Disordered" evidence="1">
    <location>
        <begin position="782"/>
        <end position="810"/>
    </location>
</feature>
<feature type="region of interest" description="Disordered" evidence="1">
    <location>
        <begin position="1774"/>
        <end position="1793"/>
    </location>
</feature>
<feature type="compositionally biased region" description="Polar residues" evidence="1">
    <location>
        <begin position="1"/>
        <end position="10"/>
    </location>
</feature>
<dbReference type="Gene3D" id="2.60.40.10">
    <property type="entry name" value="Immunoglobulins"/>
    <property type="match status" value="2"/>
</dbReference>
<dbReference type="Gene3D" id="2.60.40.2030">
    <property type="match status" value="2"/>
</dbReference>
<dbReference type="InterPro" id="IPR046779">
    <property type="entry name" value="LapA_adhesin_dom"/>
</dbReference>
<dbReference type="InterPro" id="IPR011049">
    <property type="entry name" value="Serralysin-like_metalloprot_C"/>
</dbReference>
<comment type="caution">
    <text evidence="3">The sequence shown here is derived from an EMBL/GenBank/DDBJ whole genome shotgun (WGS) entry which is preliminary data.</text>
</comment>
<dbReference type="InterPro" id="IPR038081">
    <property type="entry name" value="CalX-like_sf"/>
</dbReference>
<dbReference type="InterPro" id="IPR013783">
    <property type="entry name" value="Ig-like_fold"/>
</dbReference>
<dbReference type="Pfam" id="PF18815">
    <property type="entry name" value="AFP_2"/>
    <property type="match status" value="1"/>
</dbReference>
<proteinExistence type="predicted"/>
<feature type="non-terminal residue" evidence="3">
    <location>
        <position position="1"/>
    </location>
</feature>
<dbReference type="InterPro" id="IPR010221">
    <property type="entry name" value="VCBS_dom"/>
</dbReference>
<dbReference type="InterPro" id="IPR049531">
    <property type="entry name" value="AFP_rpt"/>
</dbReference>
<dbReference type="SUPFAM" id="SSF51120">
    <property type="entry name" value="beta-Roll"/>
    <property type="match status" value="1"/>
</dbReference>
<evidence type="ECO:0000313" key="3">
    <source>
        <dbReference type="EMBL" id="RXK15754.1"/>
    </source>
</evidence>
<dbReference type="SMART" id="SM00327">
    <property type="entry name" value="VWA"/>
    <property type="match status" value="2"/>
</dbReference>
<dbReference type="SUPFAM" id="SSF141072">
    <property type="entry name" value="CalX-like"/>
    <property type="match status" value="2"/>
</dbReference>
<dbReference type="RefSeq" id="WP_129085765.1">
    <property type="nucleotide sequence ID" value="NZ_NXID01000021.1"/>
</dbReference>
<evidence type="ECO:0000256" key="1">
    <source>
        <dbReference type="SAM" id="MobiDB-lite"/>
    </source>
</evidence>
<feature type="region of interest" description="Disordered" evidence="1">
    <location>
        <begin position="1"/>
        <end position="38"/>
    </location>
</feature>
<name>A0AAX2AHU1_9BACT</name>
<dbReference type="Gene3D" id="3.40.50.410">
    <property type="entry name" value="von Willebrand factor, type A domain"/>
    <property type="match status" value="2"/>
</dbReference>
<accession>A0AAX2AHU1</accession>
<evidence type="ECO:0000259" key="2">
    <source>
        <dbReference type="PROSITE" id="PS50234"/>
    </source>
</evidence>
<dbReference type="EMBL" id="NXID01000021">
    <property type="protein sequence ID" value="RXK15754.1"/>
    <property type="molecule type" value="Genomic_DNA"/>
</dbReference>
<protein>
    <recommendedName>
        <fullName evidence="2">VWFA domain-containing protein</fullName>
    </recommendedName>
</protein>
<feature type="domain" description="VWFA" evidence="2">
    <location>
        <begin position="316"/>
        <end position="501"/>
    </location>
</feature>
<dbReference type="CDD" id="cd00198">
    <property type="entry name" value="vWFA"/>
    <property type="match status" value="2"/>
</dbReference>
<dbReference type="InterPro" id="IPR002035">
    <property type="entry name" value="VWF_A"/>
</dbReference>
<dbReference type="Pfam" id="PF13519">
    <property type="entry name" value="VWA_2"/>
    <property type="match status" value="2"/>
</dbReference>
<dbReference type="Pfam" id="PF20579">
    <property type="entry name" value="LapA"/>
    <property type="match status" value="1"/>
</dbReference>
<dbReference type="Proteomes" id="UP000290092">
    <property type="component" value="Unassembled WGS sequence"/>
</dbReference>
<dbReference type="InterPro" id="IPR036465">
    <property type="entry name" value="vWFA_dom_sf"/>
</dbReference>
<sequence length="3071" mass="329858">ETDSITNSIKGVTGGESFEKLQADTSEVSTEIKDDEDPVKVKLEGSSEVIEGQNATYTVSVEQAPKGTPLTLDVTYSYISAKTNDIVTNTVKVTIPVGETSVDFNVLAYDDNFAENNESFKVIISNPLGGNYEKVVIDNAEVTTTIKDNDKLKFDAEKVLVDEDALEGTSDLDSYDPDVKVVNGDLNMNNADDVTIDVKFSSSQSTTLTSEGKGINIQISDDGKTLTGVSSDNREVFEITLNEDGTYTFELKDSVDHPDFSSEDLISNIQFQIEAKNPSSNEIVKGKISIDIADDVPTAGDVNVEAQAQYSNTSTNLVLAIDRSQSMGYTRMNLAKEAAIKLIEKYEEMGEVNIKIVDFNGDATVSHWFTDIQSAKNYINGLSSSGMTDYEDVLRDTIDNYDTDTDKKPDADQDIFYFISDGNPTQGDMNGNDGISGIYPEWKEFAENNFDDVYSIGIGNNVDLDGNPLGSLEQIADVANGHDTFIVENVNSLSDELLATIVNIHGVLIINSGGNELDFTFGADGPADGTGPKLDGGNLSFQWGDKDPSDGLGVVINGGDGTGPNLVWTVYNNGKVILGKDEATGKILVKLEANNVNSDHPTYEVTQFVPDTGINKIEIPYTVTDGDGDNATGNLSIDIDSSFQAYVKLTGDSQVTEAKGALLTHNLQLVDQDGNPITLRSGQTVTVELEYTSDTTEADDFSSKTIKVVITGSANGENSAQIINSVVDDLLAEGNESYTLSIKSISTNVAGLGTILPHGENGVQDSVTGTIIDNDIAPNATNNTAKATETGNEFVSSEDEADDGQSASGNIITDDVADSGSNALFISAIKFEGNTISIPTNGNNVTIQGKYGTLTINKTGEYTYDVDENTTDSWNTNKIEDDIFTYVLSDGINPSDEATLTVKVEGANDAPKINSISANNKSYNTIDGLLDTNNDNKVDTLSPDDLTNKDKELIFSENNGNLKIDMGSTESAMSVEYNGGRAGHHNVIGFYTKDEAGNLVAKIIYVEDQSMVGSQSEMLGTLTNLTGEVGFFIIPDGEDKGITMNSTITFNANSEMLVDGVKQTVYYSDNELNADGKDHVIAAKSSDGGIVLGFEDLSLGDKDYDDVVITIKTCEMLNVGEEYFVDLGKINLSSKQYEWNADSNSNASWTNSDSLGNSVKITALGFDGQEQNLVKDADYKLGVNDSSDVGTNLSVPNQINYDENNNTSESIVLEFKGNLNYAKFSFAQLIDSEGEQGYYKLYKDGKLVKEGILDGDGNNPTFEISTGNVVFDKIEFSAIQYKDGSPNNGDDSSDYYLQSFQGSGPAWANSSDNIIKNIELSDVDNTTLEGATVTLTNYKDGDVIDISNLPSNISVNIENAVVTLSGVASIEDYEKALESLTFTSTSSDRTPRDFEVVVFDGNKHSNTMPLRLDIGGCELNPADYDDGTTTAKVFIIDSNDPNSVIDASEGTVELATIKGEIEPGATITSLSVTDGTTTLIIDPSSVTVNNDGTFTIENYDVSSLKDGTLTVNLSSKDEFGNTASADDSVGKDTKALITIDKDEITSTKEATYTAYAYNGDNFMTGNGKSIGHLKFGTNEKVVSTEDGLGVQFNSNESEKGIDDNETLVIALNDVATSATFNLNVSNNSASFEGQWIAFDKNGNEIASGKGIFSSTGDTTITISEIGEFAYIAFDAHSTNGNASDNGFFVEPVSYEYNSIIKEFNSETNTIDIAGKVTDVEFTQEVKIVISDGVNTKEITTTIDSNGNYKLDDIDVSSFDIKNITVTASTEDLAGNKASATSKPNETQVETTDDNISTKEDEIYTIKVDDFGTYSDTTTTSFAKVMIVGLPLNGVLKLNGQEISVNTQISKEDIEAGKLTFEPTTNTDEDADFRFKVSNGQNWSEVQTTFIEVVAVADKPTAQIDVSGPVIRDSNSNFDYDSYVQGLKNSAQNIKEGTDLQDQLFSTTFNHTDDYLDAKDLSDQLVGYDGDDVFLGAEGDDAIYGGHESALPSTTDGNDTAIYRGNFNDYKITFITEGANVRINVIDTRYDKDKGWSHPDNQGLDTYETGDNLYSIEKLVFKDGVYEVVNGELVKAETKVLEYDVDINAALADVDGSETLSVRIDGVPSEATLSSDKYTITKNSDGSYSVEVPADETSIADSLKLTMPFEKASDFNLTITARATETNDNTDGSNYKEAAASDSIPYSNDETVTLDFDKVNVNLAITIDVSGSMGNDNKLQLAKESIINMINSYDKIGDVKVLLSTFSAEGNVLSYNNEVWIDAKDAITLINTLQANGGTNYDGALLSVIEALKANPAPLDGETISYFVSDGKPTYYMLDTNNDGIYERYGNGSNLASVNDDIVALWKDLNIDKIYSIGIGNNSLTTYLEEISNSSSDVIIVDDAKDLNATLDNTVEASVSGNVSDNITGGDGDISIDCIIVDGITYSLSNATNNILTINTSAGGTLEFNFQTGDYTYRGVNKNIVENKETFKVIASDSNNDTTSFNVNINIVNNIDTKASTPSLYFSIEENGSEVVTVGSQGSLDLGFDSWNGISTSLSSSMYDLNYNKDLTQNSDSLYINGSINSYGNLRTFNGDDTVYVKYDTSGDVNLGDGNNQLEIGGSVNYYSEIYSGNNDDKIKVNGNLNGDISTAGGNDEVVINGSVNSNADIYTGDGEDKVTVNGDLNNDILTGNDNDKVQIKGNINSGGYINTGNGDDTVLVEGTLNENILTSYGNDKVHIKGNINSGGDVWLGSGDDILQVDGKVYGYLRGEEGNDSLILSSYTKADYDNNKDGIKYKISSFENIKFADGSIIGDPNAFNTSTTNITVYNYTITLAAFLGDKDGSEVLSDITLSNIPSSISIIKDSMGNEYTITNGSVVLPSNEGSEKEYTFVSTQELSSNQLTTISASVTSTEEENNSTNTISSTAKIEVETSSNMIGTNADEKFDSNGSSATINAQGGDDEIIFHLGDSIDGAEGVDSLRILDGEDIDLSAISSKVDNIEIIDLTNNLANHLIIDEQSIEELTDNDNIIKIFGDDSGDKVTLEGGANNWKSGGQITDSDGNIFNVYEGTTNGTSNIKVLIDEDVSIDSDI</sequence>
<feature type="compositionally biased region" description="Low complexity" evidence="1">
    <location>
        <begin position="782"/>
        <end position="792"/>
    </location>
</feature>
<gene>
    <name evidence="3" type="ORF">CP985_06595</name>
</gene>
<reference evidence="3 4" key="1">
    <citation type="submission" date="2017-09" db="EMBL/GenBank/DDBJ databases">
        <title>Genomics of the genus Arcobacter.</title>
        <authorList>
            <person name="Perez-Cataluna A."/>
            <person name="Figueras M.J."/>
            <person name="Salas-Masso N."/>
        </authorList>
    </citation>
    <scope>NUCLEOTIDE SEQUENCE [LARGE SCALE GENOMIC DNA]</scope>
    <source>
        <strain evidence="3 4">CECT 7386</strain>
    </source>
</reference>
<dbReference type="NCBIfam" id="TIGR01965">
    <property type="entry name" value="VCBS_repeat"/>
    <property type="match status" value="1"/>
</dbReference>
<feature type="domain" description="VWFA" evidence="2">
    <location>
        <begin position="2201"/>
        <end position="2394"/>
    </location>
</feature>
<evidence type="ECO:0000313" key="4">
    <source>
        <dbReference type="Proteomes" id="UP000290092"/>
    </source>
</evidence>
<feature type="compositionally biased region" description="Polar residues" evidence="1">
    <location>
        <begin position="1777"/>
        <end position="1789"/>
    </location>
</feature>
<dbReference type="PROSITE" id="PS50234">
    <property type="entry name" value="VWFA"/>
    <property type="match status" value="2"/>
</dbReference>
<keyword evidence="4" id="KW-1185">Reference proteome</keyword>
<dbReference type="SUPFAM" id="SSF53300">
    <property type="entry name" value="vWA-like"/>
    <property type="match status" value="2"/>
</dbReference>
<organism evidence="3 4">
    <name type="scientific">Malaciobacter mytili LMG 24559</name>
    <dbReference type="NCBI Taxonomy" id="1032238"/>
    <lineage>
        <taxon>Bacteria</taxon>
        <taxon>Pseudomonadati</taxon>
        <taxon>Campylobacterota</taxon>
        <taxon>Epsilonproteobacteria</taxon>
        <taxon>Campylobacterales</taxon>
        <taxon>Arcobacteraceae</taxon>
        <taxon>Malaciobacter</taxon>
    </lineage>
</organism>